<protein>
    <recommendedName>
        <fullName evidence="3">Ni2+-binding GTPase</fullName>
    </recommendedName>
</protein>
<dbReference type="Proteomes" id="UP001519273">
    <property type="component" value="Unassembled WGS sequence"/>
</dbReference>
<accession>A0ABS4GZK9</accession>
<proteinExistence type="predicted"/>
<evidence type="ECO:0000313" key="2">
    <source>
        <dbReference type="Proteomes" id="UP001519273"/>
    </source>
</evidence>
<keyword evidence="2" id="KW-1185">Reference proteome</keyword>
<name>A0ABS4GZK9_9BACL</name>
<reference evidence="1 2" key="1">
    <citation type="submission" date="2021-03" db="EMBL/GenBank/DDBJ databases">
        <title>Genomic Encyclopedia of Type Strains, Phase IV (KMG-IV): sequencing the most valuable type-strain genomes for metagenomic binning, comparative biology and taxonomic classification.</title>
        <authorList>
            <person name="Goeker M."/>
        </authorList>
    </citation>
    <scope>NUCLEOTIDE SEQUENCE [LARGE SCALE GENOMIC DNA]</scope>
    <source>
        <strain evidence="1 2">DSM 23491</strain>
    </source>
</reference>
<gene>
    <name evidence="1" type="ORF">J2Z20_000542</name>
</gene>
<comment type="caution">
    <text evidence="1">The sequence shown here is derived from an EMBL/GenBank/DDBJ whole genome shotgun (WGS) entry which is preliminary data.</text>
</comment>
<evidence type="ECO:0008006" key="3">
    <source>
        <dbReference type="Google" id="ProtNLM"/>
    </source>
</evidence>
<organism evidence="1 2">
    <name type="scientific">Paenibacillus sediminis</name>
    <dbReference type="NCBI Taxonomy" id="664909"/>
    <lineage>
        <taxon>Bacteria</taxon>
        <taxon>Bacillati</taxon>
        <taxon>Bacillota</taxon>
        <taxon>Bacilli</taxon>
        <taxon>Bacillales</taxon>
        <taxon>Paenibacillaceae</taxon>
        <taxon>Paenibacillus</taxon>
    </lineage>
</organism>
<evidence type="ECO:0000313" key="1">
    <source>
        <dbReference type="EMBL" id="MBP1935681.1"/>
    </source>
</evidence>
<dbReference type="RefSeq" id="WP_209845129.1">
    <property type="nucleotide sequence ID" value="NZ_CBCRVE010000001.1"/>
</dbReference>
<dbReference type="EMBL" id="JAGGKP010000001">
    <property type="protein sequence ID" value="MBP1935681.1"/>
    <property type="molecule type" value="Genomic_DNA"/>
</dbReference>
<sequence>MHNERIEEYKRKKTALFESGNVDQSARELIIELIEQLEQLAGENHRLRKAVLKATSSHQSKMSTKLRDALYE</sequence>